<name>A0A4D9CRH6_9STRA</name>
<organism evidence="1 2">
    <name type="scientific">Nannochloropsis salina CCMP1776</name>
    <dbReference type="NCBI Taxonomy" id="1027361"/>
    <lineage>
        <taxon>Eukaryota</taxon>
        <taxon>Sar</taxon>
        <taxon>Stramenopiles</taxon>
        <taxon>Ochrophyta</taxon>
        <taxon>Eustigmatophyceae</taxon>
        <taxon>Eustigmatales</taxon>
        <taxon>Monodopsidaceae</taxon>
        <taxon>Microchloropsis</taxon>
        <taxon>Microchloropsis salina</taxon>
    </lineage>
</organism>
<dbReference type="AlphaFoldDB" id="A0A4D9CRH6"/>
<evidence type="ECO:0000313" key="1">
    <source>
        <dbReference type="EMBL" id="TFJ81812.1"/>
    </source>
</evidence>
<protein>
    <submittedName>
        <fullName evidence="1">Uncharacterized protein</fullName>
    </submittedName>
</protein>
<sequence length="239" mass="26221">MRNTFLLFIGGLVGVSSYFLPFSFNQYATARANEIATRKAQQHSIATKAHDLLDDLPELTDSRLAGWRLKKGAHGSGETGVEGDSVSAASMEDTQAIVDRGTESFPPHQYDVVEYPLPSHAHGLLDGDDRVRGVGVLLSNNRDRLDAASLPAEKIDLCQVEPLTLDPEGQWGSGLEGGGQQVWRKDELEPRVFVAYADLRKITSKQNGMADKWRRWILEEPLSEGCGPPPGAEEEPEIL</sequence>
<keyword evidence="2" id="KW-1185">Reference proteome</keyword>
<proteinExistence type="predicted"/>
<dbReference type="EMBL" id="SDOX01000122">
    <property type="protein sequence ID" value="TFJ81812.1"/>
    <property type="molecule type" value="Genomic_DNA"/>
</dbReference>
<gene>
    <name evidence="1" type="ORF">NSK_007059</name>
</gene>
<reference evidence="1 2" key="1">
    <citation type="submission" date="2019-01" db="EMBL/GenBank/DDBJ databases">
        <title>Nuclear Genome Assembly of the Microalgal Biofuel strain Nannochloropsis salina CCMP1776.</title>
        <authorList>
            <person name="Hovde B."/>
        </authorList>
    </citation>
    <scope>NUCLEOTIDE SEQUENCE [LARGE SCALE GENOMIC DNA]</scope>
    <source>
        <strain evidence="1 2">CCMP1776</strain>
    </source>
</reference>
<evidence type="ECO:0000313" key="2">
    <source>
        <dbReference type="Proteomes" id="UP000355283"/>
    </source>
</evidence>
<accession>A0A4D9CRH6</accession>
<dbReference type="Proteomes" id="UP000355283">
    <property type="component" value="Unassembled WGS sequence"/>
</dbReference>
<dbReference type="OrthoDB" id="10250354at2759"/>
<comment type="caution">
    <text evidence="1">The sequence shown here is derived from an EMBL/GenBank/DDBJ whole genome shotgun (WGS) entry which is preliminary data.</text>
</comment>